<accession>A0A0K2T1T7</accession>
<sequence length="124" mass="14471">DLNSSLVFYLKKNWKPSKFSRICSKHFHDDDYICKRNQISPTQIQPAKRTLLKTNSFPTIFEGVPSFLIKKIPSSRKTSTSLGNKDKLQKKRNLEEIKKFLNSDNVESINDIIHKLKKNLYTVD</sequence>
<proteinExistence type="predicted"/>
<evidence type="ECO:0000256" key="3">
    <source>
        <dbReference type="ARBA" id="ARBA00022833"/>
    </source>
</evidence>
<dbReference type="InterPro" id="IPR006612">
    <property type="entry name" value="THAP_Znf"/>
</dbReference>
<keyword evidence="3" id="KW-0862">Zinc</keyword>
<evidence type="ECO:0000259" key="6">
    <source>
        <dbReference type="PROSITE" id="PS50950"/>
    </source>
</evidence>
<dbReference type="SUPFAM" id="SSF57716">
    <property type="entry name" value="Glucocorticoid receptor-like (DNA-binding domain)"/>
    <property type="match status" value="1"/>
</dbReference>
<feature type="non-terminal residue" evidence="7">
    <location>
        <position position="1"/>
    </location>
</feature>
<keyword evidence="4 5" id="KW-0238">DNA-binding</keyword>
<protein>
    <recommendedName>
        <fullName evidence="6">THAP-type domain-containing protein</fullName>
    </recommendedName>
</protein>
<evidence type="ECO:0000256" key="1">
    <source>
        <dbReference type="ARBA" id="ARBA00022723"/>
    </source>
</evidence>
<dbReference type="InterPro" id="IPR052224">
    <property type="entry name" value="THAP_domain_protein"/>
</dbReference>
<dbReference type="GO" id="GO:0003677">
    <property type="term" value="F:DNA binding"/>
    <property type="evidence" value="ECO:0007669"/>
    <property type="project" value="UniProtKB-UniRule"/>
</dbReference>
<dbReference type="GO" id="GO:0008270">
    <property type="term" value="F:zinc ion binding"/>
    <property type="evidence" value="ECO:0007669"/>
    <property type="project" value="UniProtKB-KW"/>
</dbReference>
<dbReference type="PANTHER" id="PTHR46927">
    <property type="entry name" value="AGAP005574-PA"/>
    <property type="match status" value="1"/>
</dbReference>
<name>A0A0K2T1T7_LEPSM</name>
<dbReference type="AlphaFoldDB" id="A0A0K2T1T7"/>
<keyword evidence="1" id="KW-0479">Metal-binding</keyword>
<dbReference type="PANTHER" id="PTHR46927:SF3">
    <property type="entry name" value="THAP-TYPE DOMAIN-CONTAINING PROTEIN"/>
    <property type="match status" value="1"/>
</dbReference>
<evidence type="ECO:0000313" key="7">
    <source>
        <dbReference type="EMBL" id="CDW19431.1"/>
    </source>
</evidence>
<dbReference type="Pfam" id="PF05485">
    <property type="entry name" value="THAP"/>
    <property type="match status" value="1"/>
</dbReference>
<feature type="domain" description="THAP-type" evidence="6">
    <location>
        <begin position="1"/>
        <end position="61"/>
    </location>
</feature>
<dbReference type="PROSITE" id="PS50950">
    <property type="entry name" value="ZF_THAP"/>
    <property type="match status" value="1"/>
</dbReference>
<reference evidence="7" key="1">
    <citation type="submission" date="2014-05" db="EMBL/GenBank/DDBJ databases">
        <authorList>
            <person name="Chronopoulou M."/>
        </authorList>
    </citation>
    <scope>NUCLEOTIDE SEQUENCE</scope>
    <source>
        <tissue evidence="7">Whole organism</tissue>
    </source>
</reference>
<dbReference type="EMBL" id="HACA01002070">
    <property type="protein sequence ID" value="CDW19431.1"/>
    <property type="molecule type" value="Transcribed_RNA"/>
</dbReference>
<organism evidence="7">
    <name type="scientific">Lepeophtheirus salmonis</name>
    <name type="common">Salmon louse</name>
    <name type="synonym">Caligus salmonis</name>
    <dbReference type="NCBI Taxonomy" id="72036"/>
    <lineage>
        <taxon>Eukaryota</taxon>
        <taxon>Metazoa</taxon>
        <taxon>Ecdysozoa</taxon>
        <taxon>Arthropoda</taxon>
        <taxon>Crustacea</taxon>
        <taxon>Multicrustacea</taxon>
        <taxon>Hexanauplia</taxon>
        <taxon>Copepoda</taxon>
        <taxon>Siphonostomatoida</taxon>
        <taxon>Caligidae</taxon>
        <taxon>Lepeophtheirus</taxon>
    </lineage>
</organism>
<keyword evidence="2 5" id="KW-0863">Zinc-finger</keyword>
<feature type="non-terminal residue" evidence="7">
    <location>
        <position position="124"/>
    </location>
</feature>
<evidence type="ECO:0000256" key="2">
    <source>
        <dbReference type="ARBA" id="ARBA00022771"/>
    </source>
</evidence>
<evidence type="ECO:0000256" key="4">
    <source>
        <dbReference type="ARBA" id="ARBA00023125"/>
    </source>
</evidence>
<evidence type="ECO:0000256" key="5">
    <source>
        <dbReference type="PROSITE-ProRule" id="PRU00309"/>
    </source>
</evidence>